<dbReference type="EMBL" id="CAMPGE010011560">
    <property type="protein sequence ID" value="CAI2370385.1"/>
    <property type="molecule type" value="Genomic_DNA"/>
</dbReference>
<dbReference type="Gene3D" id="3.90.1150.10">
    <property type="entry name" value="Aspartate Aminotransferase, domain 1"/>
    <property type="match status" value="1"/>
</dbReference>
<comment type="caution">
    <text evidence="6">The sequence shown here is derived from an EMBL/GenBank/DDBJ whole genome shotgun (WGS) entry which is preliminary data.</text>
</comment>
<dbReference type="Pfam" id="PF00155">
    <property type="entry name" value="Aminotran_1_2"/>
    <property type="match status" value="1"/>
</dbReference>
<dbReference type="Proteomes" id="UP001295684">
    <property type="component" value="Unassembled WGS sequence"/>
</dbReference>
<dbReference type="InterPro" id="IPR051326">
    <property type="entry name" value="Kynurenine-oxoglutarate_AT"/>
</dbReference>
<dbReference type="InterPro" id="IPR015422">
    <property type="entry name" value="PyrdxlP-dep_Trfase_small"/>
</dbReference>
<dbReference type="Gene3D" id="3.40.640.10">
    <property type="entry name" value="Type I PLP-dependent aspartate aminotransferase-like (Major domain)"/>
    <property type="match status" value="1"/>
</dbReference>
<keyword evidence="7" id="KW-1185">Reference proteome</keyword>
<dbReference type="GO" id="GO:0030170">
    <property type="term" value="F:pyridoxal phosphate binding"/>
    <property type="evidence" value="ECO:0007669"/>
    <property type="project" value="InterPro"/>
</dbReference>
<sequence length="435" mass="49293">MYKNLPKKLDNMLHIWSEFNMLSLKYNALNLAHGTPGIDAPPFLIENMVKAVREGNNQYTAVQGHPELREALSKFYSPRFKPAINRDLDPNTEILVTVGASSALNNAIVNLVDHGEEILTFEPFYPNYMSITKLGRGKFRTIPLKTSPTEDGSALNFEYDWDTFEESLGPQTKVVLLTNPHNPTGKCLRKEEIERITELLEEKAPQAYVISDDVYDFLTYDQDYEMFANVGDNWKKTITIYSGGKLMNCTGWKVGFLIAPPDLTREAALMHESSIFNLNVPGQVAIARSLDLLNQPFEGYNSYPEYVRSTFAKSKDDMVDIFMNSGIPFTPTVCEGGYFVLLDASAARSLIPDQFLTPGNYEDDKDTLVIQREFKNKVPLDYAFARWFCINKGITIMPGSSFCIEKEKDMIDNFIRVAICKPESIVQQTRQILSQ</sequence>
<evidence type="ECO:0000256" key="1">
    <source>
        <dbReference type="ARBA" id="ARBA00001933"/>
    </source>
</evidence>
<evidence type="ECO:0000259" key="5">
    <source>
        <dbReference type="Pfam" id="PF00155"/>
    </source>
</evidence>
<evidence type="ECO:0000256" key="3">
    <source>
        <dbReference type="ARBA" id="ARBA00022679"/>
    </source>
</evidence>
<evidence type="ECO:0000256" key="4">
    <source>
        <dbReference type="ARBA" id="ARBA00022898"/>
    </source>
</evidence>
<dbReference type="SUPFAM" id="SSF53383">
    <property type="entry name" value="PLP-dependent transferases"/>
    <property type="match status" value="1"/>
</dbReference>
<dbReference type="CDD" id="cd00609">
    <property type="entry name" value="AAT_like"/>
    <property type="match status" value="1"/>
</dbReference>
<evidence type="ECO:0000313" key="6">
    <source>
        <dbReference type="EMBL" id="CAI2370385.1"/>
    </source>
</evidence>
<evidence type="ECO:0000256" key="2">
    <source>
        <dbReference type="ARBA" id="ARBA00022576"/>
    </source>
</evidence>
<name>A0AAD1UNW4_EUPCR</name>
<dbReference type="InterPro" id="IPR015421">
    <property type="entry name" value="PyrdxlP-dep_Trfase_major"/>
</dbReference>
<organism evidence="6 7">
    <name type="scientific">Euplotes crassus</name>
    <dbReference type="NCBI Taxonomy" id="5936"/>
    <lineage>
        <taxon>Eukaryota</taxon>
        <taxon>Sar</taxon>
        <taxon>Alveolata</taxon>
        <taxon>Ciliophora</taxon>
        <taxon>Intramacronucleata</taxon>
        <taxon>Spirotrichea</taxon>
        <taxon>Hypotrichia</taxon>
        <taxon>Euplotida</taxon>
        <taxon>Euplotidae</taxon>
        <taxon>Moneuplotes</taxon>
    </lineage>
</organism>
<reference evidence="6" key="1">
    <citation type="submission" date="2023-07" db="EMBL/GenBank/DDBJ databases">
        <authorList>
            <consortium name="AG Swart"/>
            <person name="Singh M."/>
            <person name="Singh A."/>
            <person name="Seah K."/>
            <person name="Emmerich C."/>
        </authorList>
    </citation>
    <scope>NUCLEOTIDE SEQUENCE</scope>
    <source>
        <strain evidence="6">DP1</strain>
    </source>
</reference>
<dbReference type="InterPro" id="IPR004839">
    <property type="entry name" value="Aminotransferase_I/II_large"/>
</dbReference>
<dbReference type="PANTHER" id="PTHR43807:SF20">
    <property type="entry name" value="FI04487P"/>
    <property type="match status" value="1"/>
</dbReference>
<dbReference type="InterPro" id="IPR015424">
    <property type="entry name" value="PyrdxlP-dep_Trfase"/>
</dbReference>
<gene>
    <name evidence="6" type="ORF">ECRASSUSDP1_LOCUS11697</name>
</gene>
<feature type="domain" description="Aminotransferase class I/classII large" evidence="5">
    <location>
        <begin position="29"/>
        <end position="421"/>
    </location>
</feature>
<protein>
    <recommendedName>
        <fullName evidence="5">Aminotransferase class I/classII large domain-containing protein</fullName>
    </recommendedName>
</protein>
<keyword evidence="4" id="KW-0663">Pyridoxal phosphate</keyword>
<accession>A0AAD1UNW4</accession>
<proteinExistence type="predicted"/>
<comment type="cofactor">
    <cofactor evidence="1">
        <name>pyridoxal 5'-phosphate</name>
        <dbReference type="ChEBI" id="CHEBI:597326"/>
    </cofactor>
</comment>
<evidence type="ECO:0000313" key="7">
    <source>
        <dbReference type="Proteomes" id="UP001295684"/>
    </source>
</evidence>
<dbReference type="AlphaFoldDB" id="A0AAD1UNW4"/>
<dbReference type="GO" id="GO:0016212">
    <property type="term" value="F:kynurenine-oxoglutarate transaminase activity"/>
    <property type="evidence" value="ECO:0007669"/>
    <property type="project" value="TreeGrafter"/>
</dbReference>
<dbReference type="PANTHER" id="PTHR43807">
    <property type="entry name" value="FI04487P"/>
    <property type="match status" value="1"/>
</dbReference>
<dbReference type="GO" id="GO:0005737">
    <property type="term" value="C:cytoplasm"/>
    <property type="evidence" value="ECO:0007669"/>
    <property type="project" value="TreeGrafter"/>
</dbReference>
<keyword evidence="3" id="KW-0808">Transferase</keyword>
<keyword evidence="2" id="KW-0032">Aminotransferase</keyword>